<evidence type="ECO:0000256" key="1">
    <source>
        <dbReference type="ARBA" id="ARBA00012513"/>
    </source>
</evidence>
<evidence type="ECO:0000256" key="7">
    <source>
        <dbReference type="ARBA" id="ARBA00047899"/>
    </source>
</evidence>
<sequence length="1239" mass="141989">MDTGGLKEIHCSLLNVGTLSLETVGLDPWAVVVSGDMLMVTDFKASKVYVYRRNDGKLLSSTDKLEAWPQGVCCLSDNEICVAMRDGIERMYVDDTGVIKRGRTFNLHPALDYCHDVNRFMDNVVVCGVKGNTICWCVLSLHDGLVDTVHNICEGRWSNLTTKGNMIYVSCQAEAPNRGVYGFNILNPRQSPFIYKHEGLSLPLGITTNDNGYLFLCDRLQDSIHYLTDKCELVTIYTKGIPRLPNSIFWYRGILYVTRLTSNVIAMYQPQSPPQQEPDVNKNGKQTVIEETTTEIEQTIVDKEGPLTESEMPLSEQVTKDSDKERSRTEEDVPSPDHVFNDSKDDKEDPIIPVEILRMNDRSIQLYRKALQDGVEKVFSIRVMVVGQYGVGKTTLIKRLLGHQVDISERNSTEGIDVHTHCCKIPLNTGEWIVEHEDSDQLTRLKRLRELLSGLDQNPDVSQEQESNIEGIYQRETTSEVHTANNSDTSVLSVADQDIQLTFSQPEKLSLFKVNGEMHSGQESNNVAVPEREVKTNESEKKKDAVMEIFHLINENADKLGKDIVKYAALSVWDFAGQYAFYTTHQTFLTSRALYLLVIDLNQQITDPIKDDKCFLDTDGTKLCKVYDLIEIWLNSILSCAPSSKASIPNVILVGTHVDKIPEKSRKEVIDKYFRKLRYMLREKPTIRHLVDDIAIDNTQHDPMMEELKRRIFELSSKQPHWGEEKPARWIPLEQALMTLKASGAKVVPLSLIEDINMSGSVRIEDRNELELFLRFHHEMGTILYFSVDGLREKIVLDPQWMIDALKSLVTAESFVRKIPAFTSKLYEFIETGKLTHELIDTIWTKENNLEFHDNKEHILQLMEQLNIIARPKFYIEEGKELKEENYFLAPCMLQQKTPDDVICPKPNDQMESSPVMCYVFMGKFLPCPIFHRLIAACVAHWPIATKKKEETEDKLIFCGCCVFQLDQYHKLTLFFREYVIFMRVTRMGIREKTPSSKLCIAAKTFVTTNLVKIIGYLGQSLTFEYFIQCPEYNGVSINSLIPVSLLKENAEVCCDLHDNIIESSRLLNFWFEDQKQVDVAGTVVQARLKMAQTKMGATRTKSKLYLPVRKPRITAVQRSGQLPAKLEKPKAKIQATAASDKKETPHRIALNRCLSTLVRELDFKLVSMYIQEKELFDDVTMRDISDQKTTSNQIRELIKRIQQRDQDTYEKFKECLIQARQSFLRDMLEKEDAKLLQK</sequence>
<dbReference type="InterPro" id="IPR020859">
    <property type="entry name" value="ROC"/>
</dbReference>
<dbReference type="Pfam" id="PF16095">
    <property type="entry name" value="COR-A"/>
    <property type="match status" value="1"/>
</dbReference>
<evidence type="ECO:0000256" key="8">
    <source>
        <dbReference type="ARBA" id="ARBA00048679"/>
    </source>
</evidence>
<dbReference type="CDD" id="cd00882">
    <property type="entry name" value="Ras_like_GTPase"/>
    <property type="match status" value="1"/>
</dbReference>
<dbReference type="Gene3D" id="3.40.50.300">
    <property type="entry name" value="P-loop containing nucleotide triphosphate hydrolases"/>
    <property type="match status" value="1"/>
</dbReference>
<dbReference type="Pfam" id="PF08477">
    <property type="entry name" value="Roc"/>
    <property type="match status" value="1"/>
</dbReference>
<dbReference type="InterPro" id="IPR027417">
    <property type="entry name" value="P-loop_NTPase"/>
</dbReference>
<keyword evidence="2" id="KW-0808">Transferase</keyword>
<keyword evidence="4" id="KW-0547">Nucleotide-binding</keyword>
<dbReference type="Gene3D" id="3.30.70.1390">
    <property type="entry name" value="ROC domain from the Parkinson's disease-associated leucine-rich repeat kinase 2"/>
    <property type="match status" value="2"/>
</dbReference>
<dbReference type="InterPro" id="IPR001315">
    <property type="entry name" value="CARD"/>
</dbReference>
<feature type="domain" description="Roc" evidence="11">
    <location>
        <begin position="374"/>
        <end position="719"/>
    </location>
</feature>
<keyword evidence="6" id="KW-0067">ATP-binding</keyword>
<dbReference type="SUPFAM" id="SSF52540">
    <property type="entry name" value="P-loop containing nucleoside triphosphate hydrolases"/>
    <property type="match status" value="1"/>
</dbReference>
<evidence type="ECO:0000256" key="4">
    <source>
        <dbReference type="ARBA" id="ARBA00022741"/>
    </source>
</evidence>
<evidence type="ECO:0000256" key="9">
    <source>
        <dbReference type="SAM" id="MobiDB-lite"/>
    </source>
</evidence>
<dbReference type="Gene3D" id="1.10.533.10">
    <property type="entry name" value="Death Domain, Fas"/>
    <property type="match status" value="1"/>
</dbReference>
<dbReference type="CDD" id="cd01671">
    <property type="entry name" value="CARD"/>
    <property type="match status" value="1"/>
</dbReference>
<dbReference type="SUPFAM" id="SSF47986">
    <property type="entry name" value="DEATH domain"/>
    <property type="match status" value="1"/>
</dbReference>
<feature type="compositionally biased region" description="Basic and acidic residues" evidence="9">
    <location>
        <begin position="318"/>
        <end position="331"/>
    </location>
</feature>
<evidence type="ECO:0000313" key="13">
    <source>
        <dbReference type="Proteomes" id="UP001195483"/>
    </source>
</evidence>
<dbReference type="InterPro" id="IPR039788">
    <property type="entry name" value="NOL4/NOL4L"/>
</dbReference>
<name>A0AAE0TJI1_9BIVA</name>
<reference evidence="12" key="1">
    <citation type="journal article" date="2021" name="Genome Biol. Evol.">
        <title>A High-Quality Reference Genome for a Parasitic Bivalve with Doubly Uniparental Inheritance (Bivalvia: Unionida).</title>
        <authorList>
            <person name="Smith C.H."/>
        </authorList>
    </citation>
    <scope>NUCLEOTIDE SEQUENCE</scope>
    <source>
        <strain evidence="12">CHS0354</strain>
    </source>
</reference>
<dbReference type="PANTHER" id="PTHR12449">
    <property type="entry name" value="DEATH DOMAIN-CONTAINING PROTEIN"/>
    <property type="match status" value="1"/>
</dbReference>
<dbReference type="Pfam" id="PF00619">
    <property type="entry name" value="CARD"/>
    <property type="match status" value="1"/>
</dbReference>
<gene>
    <name evidence="12" type="ORF">CHS0354_016474</name>
</gene>
<dbReference type="PROSITE" id="PS51424">
    <property type="entry name" value="ROC"/>
    <property type="match status" value="1"/>
</dbReference>
<evidence type="ECO:0000259" key="11">
    <source>
        <dbReference type="PROSITE" id="PS51424"/>
    </source>
</evidence>
<feature type="region of interest" description="Disordered" evidence="9">
    <location>
        <begin position="521"/>
        <end position="540"/>
    </location>
</feature>
<accession>A0AAE0TJI1</accession>
<proteinExistence type="predicted"/>
<dbReference type="InterPro" id="IPR032171">
    <property type="entry name" value="COR-A"/>
</dbReference>
<dbReference type="EC" id="2.7.11.1" evidence="1"/>
<dbReference type="InterPro" id="IPR011044">
    <property type="entry name" value="Quino_amine_DH_bsu"/>
</dbReference>
<dbReference type="PROSITE" id="PS50209">
    <property type="entry name" value="CARD"/>
    <property type="match status" value="1"/>
</dbReference>
<keyword evidence="5" id="KW-0418">Kinase</keyword>
<dbReference type="GO" id="GO:0042981">
    <property type="term" value="P:regulation of apoptotic process"/>
    <property type="evidence" value="ECO:0007669"/>
    <property type="project" value="InterPro"/>
</dbReference>
<dbReference type="SUPFAM" id="SSF50969">
    <property type="entry name" value="YVTN repeat-like/Quinoprotein amine dehydrogenase"/>
    <property type="match status" value="1"/>
</dbReference>
<keyword evidence="3" id="KW-0677">Repeat</keyword>
<evidence type="ECO:0000256" key="3">
    <source>
        <dbReference type="ARBA" id="ARBA00022737"/>
    </source>
</evidence>
<organism evidence="12 13">
    <name type="scientific">Potamilus streckersoni</name>
    <dbReference type="NCBI Taxonomy" id="2493646"/>
    <lineage>
        <taxon>Eukaryota</taxon>
        <taxon>Metazoa</taxon>
        <taxon>Spiralia</taxon>
        <taxon>Lophotrochozoa</taxon>
        <taxon>Mollusca</taxon>
        <taxon>Bivalvia</taxon>
        <taxon>Autobranchia</taxon>
        <taxon>Heteroconchia</taxon>
        <taxon>Palaeoheterodonta</taxon>
        <taxon>Unionida</taxon>
        <taxon>Unionoidea</taxon>
        <taxon>Unionidae</taxon>
        <taxon>Ambleminae</taxon>
        <taxon>Lampsilini</taxon>
        <taxon>Potamilus</taxon>
    </lineage>
</organism>
<dbReference type="InterPro" id="IPR036388">
    <property type="entry name" value="WH-like_DNA-bd_sf"/>
</dbReference>
<comment type="catalytic activity">
    <reaction evidence="7">
        <text>L-threonyl-[protein] + ATP = O-phospho-L-threonyl-[protein] + ADP + H(+)</text>
        <dbReference type="Rhea" id="RHEA:46608"/>
        <dbReference type="Rhea" id="RHEA-COMP:11060"/>
        <dbReference type="Rhea" id="RHEA-COMP:11605"/>
        <dbReference type="ChEBI" id="CHEBI:15378"/>
        <dbReference type="ChEBI" id="CHEBI:30013"/>
        <dbReference type="ChEBI" id="CHEBI:30616"/>
        <dbReference type="ChEBI" id="CHEBI:61977"/>
        <dbReference type="ChEBI" id="CHEBI:456216"/>
        <dbReference type="EC" id="2.7.11.1"/>
    </reaction>
</comment>
<dbReference type="EMBL" id="JAEAOA010001017">
    <property type="protein sequence ID" value="KAK3611541.1"/>
    <property type="molecule type" value="Genomic_DNA"/>
</dbReference>
<keyword evidence="13" id="KW-1185">Reference proteome</keyword>
<feature type="domain" description="CARD" evidence="10">
    <location>
        <begin position="1147"/>
        <end position="1232"/>
    </location>
</feature>
<dbReference type="PANTHER" id="PTHR12449:SF18">
    <property type="entry name" value="DEATH DOMAIN-CONTAINING PROTEIN"/>
    <property type="match status" value="1"/>
</dbReference>
<evidence type="ECO:0000256" key="2">
    <source>
        <dbReference type="ARBA" id="ARBA00022679"/>
    </source>
</evidence>
<protein>
    <recommendedName>
        <fullName evidence="1">non-specific serine/threonine protein kinase</fullName>
        <ecNumber evidence="1">2.7.11.1</ecNumber>
    </recommendedName>
</protein>
<evidence type="ECO:0000256" key="6">
    <source>
        <dbReference type="ARBA" id="ARBA00022840"/>
    </source>
</evidence>
<dbReference type="GO" id="GO:0005524">
    <property type="term" value="F:ATP binding"/>
    <property type="evidence" value="ECO:0007669"/>
    <property type="project" value="UniProtKB-KW"/>
</dbReference>
<comment type="catalytic activity">
    <reaction evidence="8">
        <text>L-seryl-[protein] + ATP = O-phospho-L-seryl-[protein] + ADP + H(+)</text>
        <dbReference type="Rhea" id="RHEA:17989"/>
        <dbReference type="Rhea" id="RHEA-COMP:9863"/>
        <dbReference type="Rhea" id="RHEA-COMP:11604"/>
        <dbReference type="ChEBI" id="CHEBI:15378"/>
        <dbReference type="ChEBI" id="CHEBI:29999"/>
        <dbReference type="ChEBI" id="CHEBI:30616"/>
        <dbReference type="ChEBI" id="CHEBI:83421"/>
        <dbReference type="ChEBI" id="CHEBI:456216"/>
        <dbReference type="EC" id="2.7.11.1"/>
    </reaction>
</comment>
<dbReference type="AlphaFoldDB" id="A0AAE0TJI1"/>
<comment type="caution">
    <text evidence="12">The sequence shown here is derived from an EMBL/GenBank/DDBJ whole genome shotgun (WGS) entry which is preliminary data.</text>
</comment>
<feature type="compositionally biased region" description="Basic and acidic residues" evidence="9">
    <location>
        <begin position="530"/>
        <end position="540"/>
    </location>
</feature>
<dbReference type="Gene3D" id="1.10.10.10">
    <property type="entry name" value="Winged helix-like DNA-binding domain superfamily/Winged helix DNA-binding domain"/>
    <property type="match status" value="1"/>
</dbReference>
<dbReference type="InterPro" id="IPR011029">
    <property type="entry name" value="DEATH-like_dom_sf"/>
</dbReference>
<feature type="region of interest" description="Disordered" evidence="9">
    <location>
        <begin position="300"/>
        <end position="347"/>
    </location>
</feature>
<reference evidence="12" key="2">
    <citation type="journal article" date="2021" name="Genome Biol. Evol.">
        <title>Developing a high-quality reference genome for a parasitic bivalve with doubly uniparental inheritance (Bivalvia: Unionida).</title>
        <authorList>
            <person name="Smith C.H."/>
        </authorList>
    </citation>
    <scope>NUCLEOTIDE SEQUENCE</scope>
    <source>
        <strain evidence="12">CHS0354</strain>
        <tissue evidence="12">Mantle</tissue>
    </source>
</reference>
<evidence type="ECO:0000313" key="12">
    <source>
        <dbReference type="EMBL" id="KAK3611541.1"/>
    </source>
</evidence>
<evidence type="ECO:0000256" key="5">
    <source>
        <dbReference type="ARBA" id="ARBA00022777"/>
    </source>
</evidence>
<dbReference type="Proteomes" id="UP001195483">
    <property type="component" value="Unassembled WGS sequence"/>
</dbReference>
<dbReference type="GO" id="GO:0016301">
    <property type="term" value="F:kinase activity"/>
    <property type="evidence" value="ECO:0007669"/>
    <property type="project" value="UniProtKB-KW"/>
</dbReference>
<evidence type="ECO:0000259" key="10">
    <source>
        <dbReference type="PROSITE" id="PS50209"/>
    </source>
</evidence>
<reference evidence="12" key="3">
    <citation type="submission" date="2023-05" db="EMBL/GenBank/DDBJ databases">
        <authorList>
            <person name="Smith C.H."/>
        </authorList>
    </citation>
    <scope>NUCLEOTIDE SEQUENCE</scope>
    <source>
        <strain evidence="12">CHS0354</strain>
        <tissue evidence="12">Mantle</tissue>
    </source>
</reference>